<evidence type="ECO:0000313" key="6">
    <source>
        <dbReference type="Proteomes" id="UP001519887"/>
    </source>
</evidence>
<sequence length="187" mass="21511">MQLSSKQIFIRRLQMEDMNSLLDLRVRNRQFFQPFEPIIADSHYSPEGQRELLEKVHQSWENGSGYGFGIFLNDNSRLVGRVNLSNVVLGAWESCTIGYFLDEAFNGRGLTTEAVYLAVQFAFGHAALHRVQGAVMPRNVGSIRVLEKAGFRYEGFSEYYLKINGKWEHHNIYSITRELWDPGKTAM</sequence>
<comment type="caution">
    <text evidence="5">The sequence shown here is derived from an EMBL/GenBank/DDBJ whole genome shotgun (WGS) entry which is preliminary data.</text>
</comment>
<dbReference type="EMBL" id="JAHZIK010000357">
    <property type="protein sequence ID" value="MBW7455397.1"/>
    <property type="molecule type" value="Genomic_DNA"/>
</dbReference>
<dbReference type="RefSeq" id="WP_210038145.1">
    <property type="nucleotide sequence ID" value="NZ_JBHLVU010000022.1"/>
</dbReference>
<reference evidence="5 6" key="1">
    <citation type="submission" date="2021-07" db="EMBL/GenBank/DDBJ databases">
        <title>Paenibacillus radiodurans sp. nov., isolated from the southeastern edge of Tengger Desert.</title>
        <authorList>
            <person name="Zhang G."/>
        </authorList>
    </citation>
    <scope>NUCLEOTIDE SEQUENCE [LARGE SCALE GENOMIC DNA]</scope>
    <source>
        <strain evidence="5 6">CCM 7311</strain>
    </source>
</reference>
<dbReference type="InterPro" id="IPR000182">
    <property type="entry name" value="GNAT_dom"/>
</dbReference>
<gene>
    <name evidence="5" type="ORF">K0U00_15330</name>
</gene>
<dbReference type="Gene3D" id="3.40.630.30">
    <property type="match status" value="1"/>
</dbReference>
<evidence type="ECO:0000256" key="1">
    <source>
        <dbReference type="ARBA" id="ARBA00022679"/>
    </source>
</evidence>
<dbReference type="PANTHER" id="PTHR43792">
    <property type="entry name" value="GNAT FAMILY, PUTATIVE (AFU_ORTHOLOGUE AFUA_3G00765)-RELATED-RELATED"/>
    <property type="match status" value="1"/>
</dbReference>
<keyword evidence="2" id="KW-0012">Acyltransferase</keyword>
<protein>
    <submittedName>
        <fullName evidence="5">GNAT family N-acetyltransferase</fullName>
    </submittedName>
</protein>
<evidence type="ECO:0000256" key="3">
    <source>
        <dbReference type="ARBA" id="ARBA00038502"/>
    </source>
</evidence>
<name>A0ABS7C3D5_9BACL</name>
<evidence type="ECO:0000259" key="4">
    <source>
        <dbReference type="PROSITE" id="PS51186"/>
    </source>
</evidence>
<organism evidence="5 6">
    <name type="scientific">Paenibacillus sepulcri</name>
    <dbReference type="NCBI Taxonomy" id="359917"/>
    <lineage>
        <taxon>Bacteria</taxon>
        <taxon>Bacillati</taxon>
        <taxon>Bacillota</taxon>
        <taxon>Bacilli</taxon>
        <taxon>Bacillales</taxon>
        <taxon>Paenibacillaceae</taxon>
        <taxon>Paenibacillus</taxon>
    </lineage>
</organism>
<keyword evidence="6" id="KW-1185">Reference proteome</keyword>
<evidence type="ECO:0000256" key="2">
    <source>
        <dbReference type="ARBA" id="ARBA00023315"/>
    </source>
</evidence>
<dbReference type="Pfam" id="PF13302">
    <property type="entry name" value="Acetyltransf_3"/>
    <property type="match status" value="1"/>
</dbReference>
<dbReference type="InterPro" id="IPR051531">
    <property type="entry name" value="N-acetyltransferase"/>
</dbReference>
<keyword evidence="1" id="KW-0808">Transferase</keyword>
<accession>A0ABS7C3D5</accession>
<evidence type="ECO:0000313" key="5">
    <source>
        <dbReference type="EMBL" id="MBW7455397.1"/>
    </source>
</evidence>
<comment type="similarity">
    <text evidence="3">Belongs to the acetyltransferase family. RimJ subfamily.</text>
</comment>
<feature type="domain" description="N-acetyltransferase" evidence="4">
    <location>
        <begin position="8"/>
        <end position="178"/>
    </location>
</feature>
<dbReference type="Proteomes" id="UP001519887">
    <property type="component" value="Unassembled WGS sequence"/>
</dbReference>
<dbReference type="SUPFAM" id="SSF55729">
    <property type="entry name" value="Acyl-CoA N-acyltransferases (Nat)"/>
    <property type="match status" value="1"/>
</dbReference>
<dbReference type="PANTHER" id="PTHR43792:SF8">
    <property type="entry name" value="[RIBOSOMAL PROTEIN US5]-ALANINE N-ACETYLTRANSFERASE"/>
    <property type="match status" value="1"/>
</dbReference>
<proteinExistence type="inferred from homology"/>
<dbReference type="PROSITE" id="PS51186">
    <property type="entry name" value="GNAT"/>
    <property type="match status" value="1"/>
</dbReference>
<dbReference type="InterPro" id="IPR016181">
    <property type="entry name" value="Acyl_CoA_acyltransferase"/>
</dbReference>